<reference evidence="2" key="2">
    <citation type="submission" date="2025-09" db="UniProtKB">
        <authorList>
            <consortium name="Ensembl"/>
        </authorList>
    </citation>
    <scope>IDENTIFICATION</scope>
</reference>
<evidence type="ECO:0000313" key="3">
    <source>
        <dbReference type="Proteomes" id="UP000261540"/>
    </source>
</evidence>
<dbReference type="CDD" id="cd09530">
    <property type="entry name" value="SAM_Samd14"/>
    <property type="match status" value="1"/>
</dbReference>
<organism evidence="2 3">
    <name type="scientific">Paramormyrops kingsleyae</name>
    <dbReference type="NCBI Taxonomy" id="1676925"/>
    <lineage>
        <taxon>Eukaryota</taxon>
        <taxon>Metazoa</taxon>
        <taxon>Chordata</taxon>
        <taxon>Craniata</taxon>
        <taxon>Vertebrata</taxon>
        <taxon>Euteleostomi</taxon>
        <taxon>Actinopterygii</taxon>
        <taxon>Neopterygii</taxon>
        <taxon>Teleostei</taxon>
        <taxon>Osteoglossocephala</taxon>
        <taxon>Osteoglossomorpha</taxon>
        <taxon>Osteoglossiformes</taxon>
        <taxon>Mormyridae</taxon>
        <taxon>Paramormyrops</taxon>
    </lineage>
</organism>
<reference evidence="2" key="1">
    <citation type="submission" date="2025-08" db="UniProtKB">
        <authorList>
            <consortium name="Ensembl"/>
        </authorList>
    </citation>
    <scope>IDENTIFICATION</scope>
</reference>
<dbReference type="GeneTree" id="ENSGT00630000089942"/>
<dbReference type="Proteomes" id="UP000261540">
    <property type="component" value="Unplaced"/>
</dbReference>
<feature type="domain" description="SAM" evidence="1">
    <location>
        <begin position="20"/>
        <end position="83"/>
    </location>
</feature>
<proteinExistence type="predicted"/>
<evidence type="ECO:0000313" key="2">
    <source>
        <dbReference type="Ensembl" id="ENSPKIP00000015616.1"/>
    </source>
</evidence>
<dbReference type="Pfam" id="PF00536">
    <property type="entry name" value="SAM_1"/>
    <property type="match status" value="1"/>
</dbReference>
<dbReference type="PROSITE" id="PS50105">
    <property type="entry name" value="SAM_DOMAIN"/>
    <property type="match status" value="1"/>
</dbReference>
<keyword evidence="3" id="KW-1185">Reference proteome</keyword>
<dbReference type="Ensembl" id="ENSPKIT00000040085.1">
    <property type="protein sequence ID" value="ENSPKIP00000015616.1"/>
    <property type="gene ID" value="ENSPKIG00000002273.1"/>
</dbReference>
<dbReference type="PANTHER" id="PTHR46829:SF1">
    <property type="entry name" value="STERILE ALPHA MOTIF DOMAIN-CONTAINING PROTEIN 15"/>
    <property type="match status" value="1"/>
</dbReference>
<dbReference type="InterPro" id="IPR001660">
    <property type="entry name" value="SAM"/>
</dbReference>
<dbReference type="PANTHER" id="PTHR46829">
    <property type="entry name" value="STERILE ALPHA MOTIF DOMAIN-CONTAINING PROTEIN 15"/>
    <property type="match status" value="1"/>
</dbReference>
<dbReference type="SUPFAM" id="SSF47769">
    <property type="entry name" value="SAM/Pointed domain"/>
    <property type="match status" value="1"/>
</dbReference>
<dbReference type="Gene3D" id="1.10.150.50">
    <property type="entry name" value="Transcription Factor, Ets-1"/>
    <property type="match status" value="1"/>
</dbReference>
<dbReference type="InterPro" id="IPR013761">
    <property type="entry name" value="SAM/pointed_sf"/>
</dbReference>
<name>A0A3B3RDA4_9TELE</name>
<protein>
    <recommendedName>
        <fullName evidence="1">SAM domain-containing protein</fullName>
    </recommendedName>
</protein>
<evidence type="ECO:0000259" key="1">
    <source>
        <dbReference type="PROSITE" id="PS50105"/>
    </source>
</evidence>
<sequence>MAAVPVETGTRGKMAAFLHWSCEDVATWIESLGYPQYKLCFIENFIDGKKLLYVNCHYLPRLSITDFEHMKDISRHVRQLLDINEPQWNRSIALPRRDDMGLFLERKSQTGVRADSLTYTQFLGTEKN</sequence>
<accession>A0A3B3RDA4</accession>
<dbReference type="AlphaFoldDB" id="A0A3B3RDA4"/>
<dbReference type="SMART" id="SM00454">
    <property type="entry name" value="SAM"/>
    <property type="match status" value="1"/>
</dbReference>